<dbReference type="AlphaFoldDB" id="A0A0V1AWU9"/>
<dbReference type="EMBL" id="JYDH01000176">
    <property type="protein sequence ID" value="KRY29252.1"/>
    <property type="molecule type" value="Genomic_DNA"/>
</dbReference>
<evidence type="ECO:0000313" key="2">
    <source>
        <dbReference type="Proteomes" id="UP000054776"/>
    </source>
</evidence>
<comment type="caution">
    <text evidence="1">The sequence shown here is derived from an EMBL/GenBank/DDBJ whole genome shotgun (WGS) entry which is preliminary data.</text>
</comment>
<feature type="non-terminal residue" evidence="1">
    <location>
        <position position="1"/>
    </location>
</feature>
<reference evidence="1 2" key="1">
    <citation type="submission" date="2015-01" db="EMBL/GenBank/DDBJ databases">
        <title>Evolution of Trichinella species and genotypes.</title>
        <authorList>
            <person name="Korhonen P.K."/>
            <person name="Edoardo P."/>
            <person name="Giuseppe L.R."/>
            <person name="Gasser R.B."/>
        </authorList>
    </citation>
    <scope>NUCLEOTIDE SEQUENCE [LARGE SCALE GENOMIC DNA]</scope>
    <source>
        <strain evidence="1">ISS3</strain>
    </source>
</reference>
<evidence type="ECO:0000313" key="1">
    <source>
        <dbReference type="EMBL" id="KRY29252.1"/>
    </source>
</evidence>
<gene>
    <name evidence="1" type="ORF">T01_7053</name>
</gene>
<dbReference type="InParanoid" id="A0A0V1AWU9"/>
<proteinExistence type="predicted"/>
<organism evidence="1 2">
    <name type="scientific">Trichinella spiralis</name>
    <name type="common">Trichina worm</name>
    <dbReference type="NCBI Taxonomy" id="6334"/>
    <lineage>
        <taxon>Eukaryota</taxon>
        <taxon>Metazoa</taxon>
        <taxon>Ecdysozoa</taxon>
        <taxon>Nematoda</taxon>
        <taxon>Enoplea</taxon>
        <taxon>Dorylaimia</taxon>
        <taxon>Trichinellida</taxon>
        <taxon>Trichinellidae</taxon>
        <taxon>Trichinella</taxon>
    </lineage>
</organism>
<dbReference type="OrthoDB" id="10373048at2759"/>
<name>A0A0V1AWU9_TRISP</name>
<keyword evidence="2" id="KW-1185">Reference proteome</keyword>
<accession>A0A0V1AWU9</accession>
<protein>
    <submittedName>
        <fullName evidence="1">Uncharacterized protein</fullName>
    </submittedName>
</protein>
<sequence length="147" mass="17006">LRSHCWDPSKAAGLWYRNRGRVVQCNPSNSCTYMQYDKHGISSSKSPWNPKMVFMSINQSASISRVLPTYPLRRRLCNCRVALMRNSRIIFISLNDRFDYKKCALHTEASPVMCPHMVQWSKACTLKVKPGIAIGFRSLKKHRLKNM</sequence>
<dbReference type="Proteomes" id="UP000054776">
    <property type="component" value="Unassembled WGS sequence"/>
</dbReference>